<organism evidence="2 3">
    <name type="scientific">Pseudoxanthomonas sacheonensis</name>
    <dbReference type="NCBI Taxonomy" id="443615"/>
    <lineage>
        <taxon>Bacteria</taxon>
        <taxon>Pseudomonadati</taxon>
        <taxon>Pseudomonadota</taxon>
        <taxon>Gammaproteobacteria</taxon>
        <taxon>Lysobacterales</taxon>
        <taxon>Lysobacteraceae</taxon>
        <taxon>Pseudoxanthomonas</taxon>
    </lineage>
</organism>
<proteinExistence type="predicted"/>
<sequence length="247" mass="26119">MLRGKWGTEAKLMAGQTEQKVVTPPYVTYRTFINSLIKLKERGVPARIDSSVFSGQSNSGIAALLAAYKYLGLMKDNAAPSDTLHQLVAADDTNRGALIKALLESRYSFLQSPQLDLANATTQQVESAFREQGIKGSTITKAVSFFLAAAGDAGIGVSGHIKTPAAKRSGPARTKRNGRGSGKGSGGSESGNTGAGTGAPPPAAKTAAEQLLGKFPDFDPTWPEEIKTKWFESFASLRGAMLKEEPK</sequence>
<keyword evidence="3" id="KW-1185">Reference proteome</keyword>
<feature type="compositionally biased region" description="Gly residues" evidence="1">
    <location>
        <begin position="179"/>
        <end position="197"/>
    </location>
</feature>
<dbReference type="EMBL" id="JAVDTT010000004">
    <property type="protein sequence ID" value="MDR6842830.1"/>
    <property type="molecule type" value="Genomic_DNA"/>
</dbReference>
<evidence type="ECO:0000313" key="2">
    <source>
        <dbReference type="EMBL" id="MDR6842830.1"/>
    </source>
</evidence>
<accession>A0ABU1RVN6</accession>
<dbReference type="RefSeq" id="WP_310095419.1">
    <property type="nucleotide sequence ID" value="NZ_JAVDTT010000004.1"/>
</dbReference>
<dbReference type="Proteomes" id="UP001254759">
    <property type="component" value="Unassembled WGS sequence"/>
</dbReference>
<feature type="region of interest" description="Disordered" evidence="1">
    <location>
        <begin position="159"/>
        <end position="219"/>
    </location>
</feature>
<comment type="caution">
    <text evidence="2">The sequence shown here is derived from an EMBL/GenBank/DDBJ whole genome shotgun (WGS) entry which is preliminary data.</text>
</comment>
<protein>
    <submittedName>
        <fullName evidence="2">Uncharacterized protein</fullName>
    </submittedName>
</protein>
<evidence type="ECO:0000256" key="1">
    <source>
        <dbReference type="SAM" id="MobiDB-lite"/>
    </source>
</evidence>
<name>A0ABU1RVN6_9GAMM</name>
<gene>
    <name evidence="2" type="ORF">J2W94_003135</name>
</gene>
<reference evidence="2 3" key="1">
    <citation type="submission" date="2023-07" db="EMBL/GenBank/DDBJ databases">
        <title>Sorghum-associated microbial communities from plants grown in Nebraska, USA.</title>
        <authorList>
            <person name="Schachtman D."/>
        </authorList>
    </citation>
    <scope>NUCLEOTIDE SEQUENCE [LARGE SCALE GENOMIC DNA]</scope>
    <source>
        <strain evidence="2 3">BE107</strain>
    </source>
</reference>
<evidence type="ECO:0000313" key="3">
    <source>
        <dbReference type="Proteomes" id="UP001254759"/>
    </source>
</evidence>